<protein>
    <recommendedName>
        <fullName evidence="6">PRO8NT domain-containing protein</fullName>
    </recommendedName>
</protein>
<proteinExistence type="predicted"/>
<evidence type="ECO:0000259" key="2">
    <source>
        <dbReference type="Pfam" id="PF08082"/>
    </source>
</evidence>
<dbReference type="PANTHER" id="PTHR11140:SF0">
    <property type="entry name" value="PRE-MRNA-PROCESSING-SPLICING FACTOR 8"/>
    <property type="match status" value="1"/>
</dbReference>
<dbReference type="GO" id="GO:0030620">
    <property type="term" value="F:U2 snRNA binding"/>
    <property type="evidence" value="ECO:0007669"/>
    <property type="project" value="TreeGrafter"/>
</dbReference>
<dbReference type="Pfam" id="PF08082">
    <property type="entry name" value="PRO8NT"/>
    <property type="match status" value="1"/>
</dbReference>
<dbReference type="GO" id="GO:0017070">
    <property type="term" value="F:U6 snRNA binding"/>
    <property type="evidence" value="ECO:0007669"/>
    <property type="project" value="TreeGrafter"/>
</dbReference>
<evidence type="ECO:0000313" key="4">
    <source>
        <dbReference type="EMBL" id="EMD31666.1"/>
    </source>
</evidence>
<dbReference type="Pfam" id="PF08083">
    <property type="entry name" value="PROCN"/>
    <property type="match status" value="1"/>
</dbReference>
<gene>
    <name evidence="4" type="ORF">CERSUDRAFT_69164</name>
</gene>
<evidence type="ECO:0000256" key="1">
    <source>
        <dbReference type="SAM" id="MobiDB-lite"/>
    </source>
</evidence>
<dbReference type="InterPro" id="IPR012591">
    <property type="entry name" value="PRO8NT"/>
</dbReference>
<reference evidence="4 5" key="1">
    <citation type="journal article" date="2012" name="Proc. Natl. Acad. Sci. U.S.A.">
        <title>Comparative genomics of Ceriporiopsis subvermispora and Phanerochaete chrysosporium provide insight into selective ligninolysis.</title>
        <authorList>
            <person name="Fernandez-Fueyo E."/>
            <person name="Ruiz-Duenas F.J."/>
            <person name="Ferreira P."/>
            <person name="Floudas D."/>
            <person name="Hibbett D.S."/>
            <person name="Canessa P."/>
            <person name="Larrondo L.F."/>
            <person name="James T.Y."/>
            <person name="Seelenfreund D."/>
            <person name="Lobos S."/>
            <person name="Polanco R."/>
            <person name="Tello M."/>
            <person name="Honda Y."/>
            <person name="Watanabe T."/>
            <person name="Watanabe T."/>
            <person name="Ryu J.S."/>
            <person name="Kubicek C.P."/>
            <person name="Schmoll M."/>
            <person name="Gaskell J."/>
            <person name="Hammel K.E."/>
            <person name="St John F.J."/>
            <person name="Vanden Wymelenberg A."/>
            <person name="Sabat G."/>
            <person name="Splinter BonDurant S."/>
            <person name="Syed K."/>
            <person name="Yadav J.S."/>
            <person name="Doddapaneni H."/>
            <person name="Subramanian V."/>
            <person name="Lavin J.L."/>
            <person name="Oguiza J.A."/>
            <person name="Perez G."/>
            <person name="Pisabarro A.G."/>
            <person name="Ramirez L."/>
            <person name="Santoyo F."/>
            <person name="Master E."/>
            <person name="Coutinho P.M."/>
            <person name="Henrissat B."/>
            <person name="Lombard V."/>
            <person name="Magnuson J.K."/>
            <person name="Kuees U."/>
            <person name="Hori C."/>
            <person name="Igarashi K."/>
            <person name="Samejima M."/>
            <person name="Held B.W."/>
            <person name="Barry K.W."/>
            <person name="LaButti K.M."/>
            <person name="Lapidus A."/>
            <person name="Lindquist E.A."/>
            <person name="Lucas S.M."/>
            <person name="Riley R."/>
            <person name="Salamov A.A."/>
            <person name="Hoffmeister D."/>
            <person name="Schwenk D."/>
            <person name="Hadar Y."/>
            <person name="Yarden O."/>
            <person name="de Vries R.P."/>
            <person name="Wiebenga A."/>
            <person name="Stenlid J."/>
            <person name="Eastwood D."/>
            <person name="Grigoriev I.V."/>
            <person name="Berka R.M."/>
            <person name="Blanchette R.A."/>
            <person name="Kersten P."/>
            <person name="Martinez A.T."/>
            <person name="Vicuna R."/>
            <person name="Cullen D."/>
        </authorList>
    </citation>
    <scope>NUCLEOTIDE SEQUENCE [LARGE SCALE GENOMIC DNA]</scope>
    <source>
        <strain evidence="4 5">B</strain>
    </source>
</reference>
<dbReference type="GO" id="GO:0000244">
    <property type="term" value="P:spliceosomal tri-snRNP complex assembly"/>
    <property type="evidence" value="ECO:0007669"/>
    <property type="project" value="TreeGrafter"/>
</dbReference>
<dbReference type="HOGENOM" id="CLU_025090_0_0_1"/>
<dbReference type="GO" id="GO:0005682">
    <property type="term" value="C:U5 snRNP"/>
    <property type="evidence" value="ECO:0007669"/>
    <property type="project" value="TreeGrafter"/>
</dbReference>
<sequence length="465" mass="54064">MQKKRYGEKRKGGFVDMGKQDLPSEHARKIIKDRGDMSNRKFRGDKRAHLGALKYVPHAVMKLLENIPYPWEQVREVPVLYRTTVATTFPVYRAQWSSMRIAMRREKRDCRHFKRMRFPPFDDEEPPLDYGDRVLGVEPLEAIQLELDSEEDSAIYEYCLFDKKALFTAKALNMAIPGGPKFEPLCRDMDTFDEDWNEFNDVSKAIIRQQIRTEYKVAFPHLCNSLPWSVRISPYHAPKNVYIRTDDPDLPAFYSDPLINPISLGGFTQKNEFVAHEDVTFGPNGADDEDSELPEEVEPFLEDKSLETELTADAIALWWAPEPCSRRSRRMRRAQDTPLNELHTRPEKSMTKMNLFRQVKFTKFFQTTRLDWAEAGLQVSRQGYNMLNLLIHRKNLNYLHLDYNLNLKSVKTLTTKERKNWSSARTSSFLWATSMPSSWQMLFSMPSPISVGTSVSRILLCLAIS</sequence>
<evidence type="ECO:0008006" key="6">
    <source>
        <dbReference type="Google" id="ProtNLM"/>
    </source>
</evidence>
<dbReference type="GO" id="GO:0030623">
    <property type="term" value="F:U5 snRNA binding"/>
    <property type="evidence" value="ECO:0007669"/>
    <property type="project" value="TreeGrafter"/>
</dbReference>
<dbReference type="Proteomes" id="UP000016930">
    <property type="component" value="Unassembled WGS sequence"/>
</dbReference>
<dbReference type="InterPro" id="IPR012592">
    <property type="entry name" value="PROCN"/>
</dbReference>
<dbReference type="STRING" id="914234.M2QYQ5"/>
<dbReference type="AlphaFoldDB" id="M2QYQ5"/>
<evidence type="ECO:0000259" key="3">
    <source>
        <dbReference type="Pfam" id="PF08083"/>
    </source>
</evidence>
<organism evidence="4 5">
    <name type="scientific">Ceriporiopsis subvermispora (strain B)</name>
    <name type="common">White-rot fungus</name>
    <name type="synonym">Gelatoporia subvermispora</name>
    <dbReference type="NCBI Taxonomy" id="914234"/>
    <lineage>
        <taxon>Eukaryota</taxon>
        <taxon>Fungi</taxon>
        <taxon>Dikarya</taxon>
        <taxon>Basidiomycota</taxon>
        <taxon>Agaricomycotina</taxon>
        <taxon>Agaricomycetes</taxon>
        <taxon>Polyporales</taxon>
        <taxon>Gelatoporiaceae</taxon>
        <taxon>Gelatoporia</taxon>
    </lineage>
</organism>
<dbReference type="InterPro" id="IPR027652">
    <property type="entry name" value="PRP8"/>
</dbReference>
<feature type="domain" description="PROCN" evidence="3">
    <location>
        <begin position="339"/>
        <end position="420"/>
    </location>
</feature>
<name>M2QYQ5_CERS8</name>
<feature type="domain" description="PRO8NT" evidence="2">
    <location>
        <begin position="19"/>
        <end position="158"/>
    </location>
</feature>
<accession>M2QYQ5</accession>
<dbReference type="GO" id="GO:0030619">
    <property type="term" value="F:U1 snRNA binding"/>
    <property type="evidence" value="ECO:0007669"/>
    <property type="project" value="TreeGrafter"/>
</dbReference>
<dbReference type="OrthoDB" id="3064241at2759"/>
<feature type="region of interest" description="Disordered" evidence="1">
    <location>
        <begin position="1"/>
        <end position="20"/>
    </location>
</feature>
<dbReference type="PANTHER" id="PTHR11140">
    <property type="entry name" value="PRE-MRNA SPLICING FACTOR PRP8"/>
    <property type="match status" value="1"/>
</dbReference>
<evidence type="ECO:0000313" key="5">
    <source>
        <dbReference type="Proteomes" id="UP000016930"/>
    </source>
</evidence>
<dbReference type="EMBL" id="KB445816">
    <property type="protein sequence ID" value="EMD31666.1"/>
    <property type="molecule type" value="Genomic_DNA"/>
</dbReference>
<feature type="compositionally biased region" description="Basic and acidic residues" evidence="1">
    <location>
        <begin position="9"/>
        <end position="20"/>
    </location>
</feature>
<dbReference type="GO" id="GO:0071013">
    <property type="term" value="C:catalytic step 2 spliceosome"/>
    <property type="evidence" value="ECO:0007669"/>
    <property type="project" value="TreeGrafter"/>
</dbReference>
<dbReference type="GO" id="GO:0097157">
    <property type="term" value="F:pre-mRNA intronic binding"/>
    <property type="evidence" value="ECO:0007669"/>
    <property type="project" value="TreeGrafter"/>
</dbReference>
<keyword evidence="5" id="KW-1185">Reference proteome</keyword>